<feature type="region of interest" description="Disordered" evidence="1">
    <location>
        <begin position="1"/>
        <end position="45"/>
    </location>
</feature>
<reference evidence="2" key="3">
    <citation type="journal article" date="2017" name="Nature">
        <title>Genome sequence of the progenitor of the wheat D genome Aegilops tauschii.</title>
        <authorList>
            <person name="Luo M.C."/>
            <person name="Gu Y.Q."/>
            <person name="Puiu D."/>
            <person name="Wang H."/>
            <person name="Twardziok S.O."/>
            <person name="Deal K.R."/>
            <person name="Huo N."/>
            <person name="Zhu T."/>
            <person name="Wang L."/>
            <person name="Wang Y."/>
            <person name="McGuire P.E."/>
            <person name="Liu S."/>
            <person name="Long H."/>
            <person name="Ramasamy R.K."/>
            <person name="Rodriguez J.C."/>
            <person name="Van S.L."/>
            <person name="Yuan L."/>
            <person name="Wang Z."/>
            <person name="Xia Z."/>
            <person name="Xiao L."/>
            <person name="Anderson O.D."/>
            <person name="Ouyang S."/>
            <person name="Liang Y."/>
            <person name="Zimin A.V."/>
            <person name="Pertea G."/>
            <person name="Qi P."/>
            <person name="Bennetzen J.L."/>
            <person name="Dai X."/>
            <person name="Dawson M.W."/>
            <person name="Muller H.G."/>
            <person name="Kugler K."/>
            <person name="Rivarola-Duarte L."/>
            <person name="Spannagl M."/>
            <person name="Mayer K.F.X."/>
            <person name="Lu F.H."/>
            <person name="Bevan M.W."/>
            <person name="Leroy P."/>
            <person name="Li P."/>
            <person name="You F.M."/>
            <person name="Sun Q."/>
            <person name="Liu Z."/>
            <person name="Lyons E."/>
            <person name="Wicker T."/>
            <person name="Salzberg S.L."/>
            <person name="Devos K.M."/>
            <person name="Dvorak J."/>
        </authorList>
    </citation>
    <scope>NUCLEOTIDE SEQUENCE [LARGE SCALE GENOMIC DNA]</scope>
    <source>
        <strain evidence="2">cv. AL8/78</strain>
    </source>
</reference>
<evidence type="ECO:0000313" key="3">
    <source>
        <dbReference type="Proteomes" id="UP000015105"/>
    </source>
</evidence>
<protein>
    <submittedName>
        <fullName evidence="2">Uncharacterized protein</fullName>
    </submittedName>
</protein>
<reference evidence="2" key="4">
    <citation type="submission" date="2019-03" db="UniProtKB">
        <authorList>
            <consortium name="EnsemblPlants"/>
        </authorList>
    </citation>
    <scope>IDENTIFICATION</scope>
</reference>
<reference evidence="2" key="5">
    <citation type="journal article" date="2021" name="G3 (Bethesda)">
        <title>Aegilops tauschii genome assembly Aet v5.0 features greater sequence contiguity and improved annotation.</title>
        <authorList>
            <person name="Wang L."/>
            <person name="Zhu T."/>
            <person name="Rodriguez J.C."/>
            <person name="Deal K.R."/>
            <person name="Dubcovsky J."/>
            <person name="McGuire P.E."/>
            <person name="Lux T."/>
            <person name="Spannagl M."/>
            <person name="Mayer K.F.X."/>
            <person name="Baldrich P."/>
            <person name="Meyers B.C."/>
            <person name="Huo N."/>
            <person name="Gu Y.Q."/>
            <person name="Zhou H."/>
            <person name="Devos K.M."/>
            <person name="Bennetzen J.L."/>
            <person name="Unver T."/>
            <person name="Budak H."/>
            <person name="Gulick P.J."/>
            <person name="Galiba G."/>
            <person name="Kalapos B."/>
            <person name="Nelson D.R."/>
            <person name="Li P."/>
            <person name="You F.M."/>
            <person name="Luo M.C."/>
            <person name="Dvorak J."/>
        </authorList>
    </citation>
    <scope>NUCLEOTIDE SEQUENCE [LARGE SCALE GENOMIC DNA]</scope>
    <source>
        <strain evidence="2">cv. AL8/78</strain>
    </source>
</reference>
<evidence type="ECO:0000313" key="2">
    <source>
        <dbReference type="EnsemblPlants" id="AET7Gv20501000.1"/>
    </source>
</evidence>
<dbReference type="Proteomes" id="UP000015105">
    <property type="component" value="Chromosome 7D"/>
</dbReference>
<organism evidence="2 3">
    <name type="scientific">Aegilops tauschii subsp. strangulata</name>
    <name type="common">Goatgrass</name>
    <dbReference type="NCBI Taxonomy" id="200361"/>
    <lineage>
        <taxon>Eukaryota</taxon>
        <taxon>Viridiplantae</taxon>
        <taxon>Streptophyta</taxon>
        <taxon>Embryophyta</taxon>
        <taxon>Tracheophyta</taxon>
        <taxon>Spermatophyta</taxon>
        <taxon>Magnoliopsida</taxon>
        <taxon>Liliopsida</taxon>
        <taxon>Poales</taxon>
        <taxon>Poaceae</taxon>
        <taxon>BOP clade</taxon>
        <taxon>Pooideae</taxon>
        <taxon>Triticodae</taxon>
        <taxon>Triticeae</taxon>
        <taxon>Triticinae</taxon>
        <taxon>Aegilops</taxon>
    </lineage>
</organism>
<reference evidence="3" key="1">
    <citation type="journal article" date="2014" name="Science">
        <title>Ancient hybridizations among the ancestral genomes of bread wheat.</title>
        <authorList>
            <consortium name="International Wheat Genome Sequencing Consortium,"/>
            <person name="Marcussen T."/>
            <person name="Sandve S.R."/>
            <person name="Heier L."/>
            <person name="Spannagl M."/>
            <person name="Pfeifer M."/>
            <person name="Jakobsen K.S."/>
            <person name="Wulff B.B."/>
            <person name="Steuernagel B."/>
            <person name="Mayer K.F."/>
            <person name="Olsen O.A."/>
        </authorList>
    </citation>
    <scope>NUCLEOTIDE SEQUENCE [LARGE SCALE GENOMIC DNA]</scope>
    <source>
        <strain evidence="3">cv. AL8/78</strain>
    </source>
</reference>
<feature type="compositionally biased region" description="Basic residues" evidence="1">
    <location>
        <begin position="19"/>
        <end position="30"/>
    </location>
</feature>
<accession>A0A453R8P5</accession>
<reference evidence="3" key="2">
    <citation type="journal article" date="2017" name="Nat. Plants">
        <title>The Aegilops tauschii genome reveals multiple impacts of transposons.</title>
        <authorList>
            <person name="Zhao G."/>
            <person name="Zou C."/>
            <person name="Li K."/>
            <person name="Wang K."/>
            <person name="Li T."/>
            <person name="Gao L."/>
            <person name="Zhang X."/>
            <person name="Wang H."/>
            <person name="Yang Z."/>
            <person name="Liu X."/>
            <person name="Jiang W."/>
            <person name="Mao L."/>
            <person name="Kong X."/>
            <person name="Jiao Y."/>
            <person name="Jia J."/>
        </authorList>
    </citation>
    <scope>NUCLEOTIDE SEQUENCE [LARGE SCALE GENOMIC DNA]</scope>
    <source>
        <strain evidence="3">cv. AL8/78</strain>
    </source>
</reference>
<sequence length="75" mass="8144">MSKKGTDGEESMVVSAQTRKAKRGPPRKRNPCPGIRRVGGRIYDPKNGKTCHQVSVCRRASPPSFWICRGGGGFG</sequence>
<evidence type="ECO:0000256" key="1">
    <source>
        <dbReference type="SAM" id="MobiDB-lite"/>
    </source>
</evidence>
<dbReference type="AlphaFoldDB" id="A0A453R8P5"/>
<proteinExistence type="predicted"/>
<keyword evidence="3" id="KW-1185">Reference proteome</keyword>
<name>A0A453R8P5_AEGTS</name>
<dbReference type="Gramene" id="AET7Gv20501000.1">
    <property type="protein sequence ID" value="AET7Gv20501000.1"/>
    <property type="gene ID" value="AET7Gv20501000"/>
</dbReference>
<dbReference type="EnsemblPlants" id="AET7Gv20501000.1">
    <property type="protein sequence ID" value="AET7Gv20501000.1"/>
    <property type="gene ID" value="AET7Gv20501000"/>
</dbReference>